<reference evidence="2" key="1">
    <citation type="submission" date="2022-04" db="EMBL/GenBank/DDBJ databases">
        <title>Carnegiea gigantea Genome sequencing and assembly v2.</title>
        <authorList>
            <person name="Copetti D."/>
            <person name="Sanderson M.J."/>
            <person name="Burquez A."/>
            <person name="Wojciechowski M.F."/>
        </authorList>
    </citation>
    <scope>NUCLEOTIDE SEQUENCE</scope>
    <source>
        <strain evidence="2">SGP5-SGP5p</strain>
        <tissue evidence="2">Aerial part</tissue>
    </source>
</reference>
<dbReference type="Proteomes" id="UP001153076">
    <property type="component" value="Unassembled WGS sequence"/>
</dbReference>
<feature type="region of interest" description="Disordered" evidence="1">
    <location>
        <begin position="26"/>
        <end position="49"/>
    </location>
</feature>
<comment type="caution">
    <text evidence="2">The sequence shown here is derived from an EMBL/GenBank/DDBJ whole genome shotgun (WGS) entry which is preliminary data.</text>
</comment>
<keyword evidence="3" id="KW-1185">Reference proteome</keyword>
<name>A0A9Q1K8Q5_9CARY</name>
<gene>
    <name evidence="2" type="ORF">Cgig2_023040</name>
</gene>
<evidence type="ECO:0000313" key="3">
    <source>
        <dbReference type="Proteomes" id="UP001153076"/>
    </source>
</evidence>
<evidence type="ECO:0000313" key="2">
    <source>
        <dbReference type="EMBL" id="KAJ8438848.1"/>
    </source>
</evidence>
<evidence type="ECO:0000256" key="1">
    <source>
        <dbReference type="SAM" id="MobiDB-lite"/>
    </source>
</evidence>
<dbReference type="EMBL" id="JAKOGI010000239">
    <property type="protein sequence ID" value="KAJ8438848.1"/>
    <property type="molecule type" value="Genomic_DNA"/>
</dbReference>
<feature type="compositionally biased region" description="Polar residues" evidence="1">
    <location>
        <begin position="26"/>
        <end position="47"/>
    </location>
</feature>
<organism evidence="2 3">
    <name type="scientific">Carnegiea gigantea</name>
    <dbReference type="NCBI Taxonomy" id="171969"/>
    <lineage>
        <taxon>Eukaryota</taxon>
        <taxon>Viridiplantae</taxon>
        <taxon>Streptophyta</taxon>
        <taxon>Embryophyta</taxon>
        <taxon>Tracheophyta</taxon>
        <taxon>Spermatophyta</taxon>
        <taxon>Magnoliopsida</taxon>
        <taxon>eudicotyledons</taxon>
        <taxon>Gunneridae</taxon>
        <taxon>Pentapetalae</taxon>
        <taxon>Caryophyllales</taxon>
        <taxon>Cactineae</taxon>
        <taxon>Cactaceae</taxon>
        <taxon>Cactoideae</taxon>
        <taxon>Echinocereeae</taxon>
        <taxon>Carnegiea</taxon>
    </lineage>
</organism>
<proteinExistence type="predicted"/>
<sequence>MDKVQGVLLEILTNCSKLGTFKNTAGLSRTQPGDTNVGHQATPSSQDDGLFTSDPSFWDACDELAKTYEKTSGIACLRTFTPPGFDLGFGFRLSQSVQVERPNKTELLDGGAEFSSPKYKKFKHILNKGDPEQPAKTDQVMEYDPTKLRTRMSAYGLCSCLPSISDEQKRDITELRFTFLLTLRVDKILSRLARWLVENFDTCRAAVKFASNDELRISEDDVYLKMGFPRGSKPIQESKKSDKGEYTWLCYVICELCKKRMIGREFPILANLTSEDLWAQMNFELDSYQGFDKGIKDDRIKAPETPTLYIQEEEVDIRAKKTELLDGGAEFSGPKYKKFKHILNSEIQMTSWLDFSNSKLIEAKIKPIATQLEVAVKSKKIRSYRSISSDEIFKKWDRGLCELCDETYFAGRKCKKMGSNYLIVLVDEEENTTEYNSKANNLSSVNELQVFDKSPKKNTCIKSNEWLGKVAHDELDLKAQHEEQLNVQQLFDEIPGELGNRVGMIEKSIRMDKEEQNLHIGQDARVRAIMVEKTALVMISMIRWNPEEDTTRNLEAVTMVPYQLTNKILNFRVQ</sequence>
<accession>A0A9Q1K8Q5</accession>
<dbReference type="AlphaFoldDB" id="A0A9Q1K8Q5"/>
<protein>
    <submittedName>
        <fullName evidence="2">Uncharacterized protein</fullName>
    </submittedName>
</protein>